<keyword evidence="2" id="KW-1185">Reference proteome</keyword>
<reference evidence="1 2" key="1">
    <citation type="submission" date="2024-04" db="EMBL/GenBank/DDBJ databases">
        <title>A novel species isolated from cricket.</title>
        <authorList>
            <person name="Wang H.-C."/>
        </authorList>
    </citation>
    <scope>NUCLEOTIDE SEQUENCE [LARGE SCALE GENOMIC DNA]</scope>
    <source>
        <strain evidence="1 2">WL0021</strain>
    </source>
</reference>
<dbReference type="RefSeq" id="WP_346336463.1">
    <property type="nucleotide sequence ID" value="NZ_JBBYXI010000002.1"/>
</dbReference>
<dbReference type="InterPro" id="IPR010710">
    <property type="entry name" value="DUF1289"/>
</dbReference>
<organism evidence="1 2">
    <name type="scientific">Hohaiivirga grylli</name>
    <dbReference type="NCBI Taxonomy" id="3133970"/>
    <lineage>
        <taxon>Bacteria</taxon>
        <taxon>Pseudomonadati</taxon>
        <taxon>Pseudomonadota</taxon>
        <taxon>Alphaproteobacteria</taxon>
        <taxon>Hyphomicrobiales</taxon>
        <taxon>Methylobacteriaceae</taxon>
        <taxon>Hohaiivirga</taxon>
    </lineage>
</organism>
<evidence type="ECO:0000313" key="2">
    <source>
        <dbReference type="Proteomes" id="UP001418637"/>
    </source>
</evidence>
<dbReference type="PANTHER" id="PTHR35175">
    <property type="entry name" value="DUF1289 DOMAIN-CONTAINING PROTEIN"/>
    <property type="match status" value="1"/>
</dbReference>
<proteinExistence type="predicted"/>
<evidence type="ECO:0000313" key="1">
    <source>
        <dbReference type="EMBL" id="MEN3930453.1"/>
    </source>
</evidence>
<name>A0ABV0BHL2_9HYPH</name>
<dbReference type="EMBL" id="JBBYXI010000002">
    <property type="protein sequence ID" value="MEN3930453.1"/>
    <property type="molecule type" value="Genomic_DNA"/>
</dbReference>
<dbReference type="Proteomes" id="UP001418637">
    <property type="component" value="Unassembled WGS sequence"/>
</dbReference>
<comment type="caution">
    <text evidence="1">The sequence shown here is derived from an EMBL/GenBank/DDBJ whole genome shotgun (WGS) entry which is preliminary data.</text>
</comment>
<gene>
    <name evidence="1" type="ORF">WJT86_05160</name>
</gene>
<accession>A0ABV0BHL2</accession>
<protein>
    <submittedName>
        <fullName evidence="1">DUF1289 domain-containing protein</fullName>
    </submittedName>
</protein>
<sequence length="67" mass="7711">MAVISPCINICEIDKISNLCRGCHRSLREIASWRELSDTERQKIMSMLPNRKTLIGNPKAQDVIREQ</sequence>
<dbReference type="Pfam" id="PF06945">
    <property type="entry name" value="DUF1289"/>
    <property type="match status" value="1"/>
</dbReference>
<dbReference type="PANTHER" id="PTHR35175:SF2">
    <property type="entry name" value="DUF1289 DOMAIN-CONTAINING PROTEIN"/>
    <property type="match status" value="1"/>
</dbReference>